<name>Q5Z832_ORYSJ</name>
<dbReference type="Proteomes" id="UP000817658">
    <property type="component" value="Chromosome 1"/>
</dbReference>
<organism evidence="2">
    <name type="scientific">Oryza sativa subsp. japonica</name>
    <name type="common">Rice</name>
    <dbReference type="NCBI Taxonomy" id="39947"/>
    <lineage>
        <taxon>Eukaryota</taxon>
        <taxon>Viridiplantae</taxon>
        <taxon>Streptophyta</taxon>
        <taxon>Embryophyta</taxon>
        <taxon>Tracheophyta</taxon>
        <taxon>Spermatophyta</taxon>
        <taxon>Magnoliopsida</taxon>
        <taxon>Liliopsida</taxon>
        <taxon>Poales</taxon>
        <taxon>Poaceae</taxon>
        <taxon>BOP clade</taxon>
        <taxon>Oryzoideae</taxon>
        <taxon>Oryzeae</taxon>
        <taxon>Oryzinae</taxon>
        <taxon>Oryza</taxon>
        <taxon>Oryza sativa</taxon>
    </lineage>
</organism>
<sequence>MASPVLQNYASPAHALYLHHEDELLGCKTTARDFLRQNTAVNKPSSSELVCPSSSSIQARAELEPSLLHLRAFRQARFELGYRARS</sequence>
<dbReference type="EMBL" id="AP003208">
    <property type="protein sequence ID" value="BAD52771.1"/>
    <property type="molecule type" value="Genomic_DNA"/>
</dbReference>
<accession>Q5Z832</accession>
<evidence type="ECO:0000313" key="3">
    <source>
        <dbReference type="Proteomes" id="UP000000763"/>
    </source>
</evidence>
<reference evidence="3" key="3">
    <citation type="journal article" date="2008" name="Nucleic Acids Res.">
        <title>The rice annotation project database (RAP-DB): 2008 update.</title>
        <authorList>
            <consortium name="The rice annotation project (RAP)"/>
        </authorList>
    </citation>
    <scope>GENOME REANNOTATION</scope>
    <source>
        <strain evidence="3">cv. Nipponbare</strain>
    </source>
</reference>
<dbReference type="Proteomes" id="UP000000763">
    <property type="component" value="Chromosome 1"/>
</dbReference>
<evidence type="ECO:0000313" key="1">
    <source>
        <dbReference type="EMBL" id="BAD52771.1"/>
    </source>
</evidence>
<gene>
    <name evidence="1" type="ORF">B1158F07.19</name>
    <name evidence="2" type="ORF">OJ1008_F01.39</name>
</gene>
<reference evidence="3" key="2">
    <citation type="journal article" date="2005" name="Nature">
        <title>The map-based sequence of the rice genome.</title>
        <authorList>
            <consortium name="International rice genome sequencing project (IRGSP)"/>
            <person name="Matsumoto T."/>
            <person name="Wu J."/>
            <person name="Kanamori H."/>
            <person name="Katayose Y."/>
            <person name="Fujisawa M."/>
            <person name="Namiki N."/>
            <person name="Mizuno H."/>
            <person name="Yamamoto K."/>
            <person name="Antonio B.A."/>
            <person name="Baba T."/>
            <person name="Sakata K."/>
            <person name="Nagamura Y."/>
            <person name="Aoki H."/>
            <person name="Arikawa K."/>
            <person name="Arita K."/>
            <person name="Bito T."/>
            <person name="Chiden Y."/>
            <person name="Fujitsuka N."/>
            <person name="Fukunaka R."/>
            <person name="Hamada M."/>
            <person name="Harada C."/>
            <person name="Hayashi A."/>
            <person name="Hijishita S."/>
            <person name="Honda M."/>
            <person name="Hosokawa S."/>
            <person name="Ichikawa Y."/>
            <person name="Idonuma A."/>
            <person name="Iijima M."/>
            <person name="Ikeda M."/>
            <person name="Ikeno M."/>
            <person name="Ito K."/>
            <person name="Ito S."/>
            <person name="Ito T."/>
            <person name="Ito Y."/>
            <person name="Ito Y."/>
            <person name="Iwabuchi A."/>
            <person name="Kamiya K."/>
            <person name="Karasawa W."/>
            <person name="Kurita K."/>
            <person name="Katagiri S."/>
            <person name="Kikuta A."/>
            <person name="Kobayashi H."/>
            <person name="Kobayashi N."/>
            <person name="Machita K."/>
            <person name="Maehara T."/>
            <person name="Masukawa M."/>
            <person name="Mizubayashi T."/>
            <person name="Mukai Y."/>
            <person name="Nagasaki H."/>
            <person name="Nagata Y."/>
            <person name="Naito S."/>
            <person name="Nakashima M."/>
            <person name="Nakama Y."/>
            <person name="Nakamichi Y."/>
            <person name="Nakamura M."/>
            <person name="Meguro A."/>
            <person name="Negishi M."/>
            <person name="Ohta I."/>
            <person name="Ohta T."/>
            <person name="Okamoto M."/>
            <person name="Ono N."/>
            <person name="Saji S."/>
            <person name="Sakaguchi M."/>
            <person name="Sakai K."/>
            <person name="Shibata M."/>
            <person name="Shimokawa T."/>
            <person name="Song J."/>
            <person name="Takazaki Y."/>
            <person name="Terasawa K."/>
            <person name="Tsugane M."/>
            <person name="Tsuji K."/>
            <person name="Ueda S."/>
            <person name="Waki K."/>
            <person name="Yamagata H."/>
            <person name="Yamamoto M."/>
            <person name="Yamamoto S."/>
            <person name="Yamane H."/>
            <person name="Yoshiki S."/>
            <person name="Yoshihara R."/>
            <person name="Yukawa K."/>
            <person name="Zhong H."/>
            <person name="Yano M."/>
            <person name="Yuan Q."/>
            <person name="Ouyang S."/>
            <person name="Liu J."/>
            <person name="Jones K.M."/>
            <person name="Gansberger K."/>
            <person name="Moffat K."/>
            <person name="Hill J."/>
            <person name="Bera J."/>
            <person name="Fadrosh D."/>
            <person name="Jin S."/>
            <person name="Johri S."/>
            <person name="Kim M."/>
            <person name="Overton L."/>
            <person name="Reardon M."/>
            <person name="Tsitrin T."/>
            <person name="Vuong H."/>
            <person name="Weaver B."/>
            <person name="Ciecko A."/>
            <person name="Tallon L."/>
            <person name="Jackson J."/>
            <person name="Pai G."/>
            <person name="Aken S.V."/>
            <person name="Utterback T."/>
            <person name="Reidmuller S."/>
            <person name="Feldblyum T."/>
            <person name="Hsiao J."/>
            <person name="Zismann V."/>
            <person name="Iobst S."/>
            <person name="de Vazeille A.R."/>
            <person name="Buell C.R."/>
            <person name="Ying K."/>
            <person name="Li Y."/>
            <person name="Lu T."/>
            <person name="Huang Y."/>
            <person name="Zhao Q."/>
            <person name="Feng Q."/>
            <person name="Zhang L."/>
            <person name="Zhu J."/>
            <person name="Weng Q."/>
            <person name="Mu J."/>
            <person name="Lu Y."/>
            <person name="Fan D."/>
            <person name="Liu Y."/>
            <person name="Guan J."/>
            <person name="Zhang Y."/>
            <person name="Yu S."/>
            <person name="Liu X."/>
            <person name="Zhang Y."/>
            <person name="Hong G."/>
            <person name="Han B."/>
            <person name="Choisne N."/>
            <person name="Demange N."/>
            <person name="Orjeda G."/>
            <person name="Samain S."/>
            <person name="Cattolico L."/>
            <person name="Pelletier E."/>
            <person name="Couloux A."/>
            <person name="Segurens B."/>
            <person name="Wincker P."/>
            <person name="D'Hont A."/>
            <person name="Scarpelli C."/>
            <person name="Weissenbach J."/>
            <person name="Salanoubat M."/>
            <person name="Quetier F."/>
            <person name="Yu Y."/>
            <person name="Kim H.R."/>
            <person name="Rambo T."/>
            <person name="Currie J."/>
            <person name="Collura K."/>
            <person name="Luo M."/>
            <person name="Yang T."/>
            <person name="Ammiraju J.S.S."/>
            <person name="Engler F."/>
            <person name="Soderlund C."/>
            <person name="Wing R.A."/>
            <person name="Palmer L.E."/>
            <person name="de la Bastide M."/>
            <person name="Spiegel L."/>
            <person name="Nascimento L."/>
            <person name="Zutavern T."/>
            <person name="O'Shaughnessy A."/>
            <person name="Dike S."/>
            <person name="Dedhia N."/>
            <person name="Preston R."/>
            <person name="Balija V."/>
            <person name="McCombie W.R."/>
            <person name="Chow T."/>
            <person name="Chen H."/>
            <person name="Chung M."/>
            <person name="Chen C."/>
            <person name="Shaw J."/>
            <person name="Wu H."/>
            <person name="Hsiao K."/>
            <person name="Chao Y."/>
            <person name="Chu M."/>
            <person name="Cheng C."/>
            <person name="Hour A."/>
            <person name="Lee P."/>
            <person name="Lin S."/>
            <person name="Lin Y."/>
            <person name="Liou J."/>
            <person name="Liu S."/>
            <person name="Hsing Y."/>
            <person name="Raghuvanshi S."/>
            <person name="Mohanty A."/>
            <person name="Bharti A.K."/>
            <person name="Gaur A."/>
            <person name="Gupta V."/>
            <person name="Kumar D."/>
            <person name="Ravi V."/>
            <person name="Vij S."/>
            <person name="Kapur A."/>
            <person name="Khurana P."/>
            <person name="Khurana P."/>
            <person name="Khurana J.P."/>
            <person name="Tyagi A.K."/>
            <person name="Gaikwad K."/>
            <person name="Singh A."/>
            <person name="Dalal V."/>
            <person name="Srivastava S."/>
            <person name="Dixit A."/>
            <person name="Pal A.K."/>
            <person name="Ghazi I.A."/>
            <person name="Yadav M."/>
            <person name="Pandit A."/>
            <person name="Bhargava A."/>
            <person name="Sureshbabu K."/>
            <person name="Batra K."/>
            <person name="Sharma T.R."/>
            <person name="Mohapatra T."/>
            <person name="Singh N.K."/>
            <person name="Messing J."/>
            <person name="Nelson A.B."/>
            <person name="Fuks G."/>
            <person name="Kavchok S."/>
            <person name="Keizer G."/>
            <person name="Linton E."/>
            <person name="Llaca V."/>
            <person name="Song R."/>
            <person name="Tanyolac B."/>
            <person name="Young S."/>
            <person name="Ho-Il K."/>
            <person name="Hahn J.H."/>
            <person name="Sangsakoo G."/>
            <person name="Vanavichit A."/>
            <person name="de Mattos Luiz.A.T."/>
            <person name="Zimmer P.D."/>
            <person name="Malone G."/>
            <person name="Dellagostin O."/>
            <person name="de Oliveira A.C."/>
            <person name="Bevan M."/>
            <person name="Bancroft I."/>
            <person name="Minx P."/>
            <person name="Cordum H."/>
            <person name="Wilson R."/>
            <person name="Cheng Z."/>
            <person name="Jin W."/>
            <person name="Jiang J."/>
            <person name="Leong S.A."/>
            <person name="Iwama H."/>
            <person name="Gojobori T."/>
            <person name="Itoh T."/>
            <person name="Niimura Y."/>
            <person name="Fujii Y."/>
            <person name="Habara T."/>
            <person name="Sakai H."/>
            <person name="Sato Y."/>
            <person name="Wilson G."/>
            <person name="Kumar K."/>
            <person name="McCouch S."/>
            <person name="Juretic N."/>
            <person name="Hoen D."/>
            <person name="Wright S."/>
            <person name="Bruskiewich R."/>
            <person name="Bureau T."/>
            <person name="Miyao A."/>
            <person name="Hirochika H."/>
            <person name="Nishikawa T."/>
            <person name="Kadowaki K."/>
            <person name="Sugiura M."/>
            <person name="Burr B."/>
            <person name="Sasaki T."/>
        </authorList>
    </citation>
    <scope>NUCLEOTIDE SEQUENCE [LARGE SCALE GENOMIC DNA]</scope>
    <source>
        <strain evidence="3">cv. Nipponbare</strain>
    </source>
</reference>
<dbReference type="EMBL" id="AP004320">
    <property type="protein sequence ID" value="BAD54029.1"/>
    <property type="molecule type" value="Genomic_DNA"/>
</dbReference>
<reference evidence="2" key="1">
    <citation type="journal article" date="2002" name="Nature">
        <title>The genome sequence and structure of rice chromosome 1.</title>
        <authorList>
            <person name="Sasaki T."/>
            <person name="Matsumoto T."/>
            <person name="Yamamoto K."/>
            <person name="Sakata K."/>
            <person name="Baba T."/>
            <person name="Katayose Y."/>
            <person name="Wu J."/>
            <person name="Niimura Y."/>
            <person name="Cheng Z."/>
            <person name="Nagamura Y."/>
            <person name="Antonio B.A."/>
            <person name="Kanamori H."/>
            <person name="Hosokawa S."/>
            <person name="Masukawa M."/>
            <person name="Arikawa K."/>
            <person name="Chiden Y."/>
            <person name="Hayashi M."/>
            <person name="Okamoto M."/>
            <person name="Ando T."/>
            <person name="Aoki H."/>
            <person name="Arita K."/>
            <person name="Hamada M."/>
            <person name="Harada C."/>
            <person name="Hijishita S."/>
            <person name="Honda M."/>
            <person name="Ichikawa Y."/>
            <person name="Idonuma A."/>
            <person name="Iijima M."/>
            <person name="Ikeda M."/>
            <person name="Ikeno M."/>
            <person name="Itoh S."/>
            <person name="Itoh T."/>
            <person name="Itoh Y."/>
            <person name="Itoh Y."/>
            <person name="Iwabuchi A."/>
            <person name="Kamiya K."/>
            <person name="Karasawa W."/>
            <person name="Katagiri S."/>
            <person name="Kikuta A."/>
            <person name="Kobayashi N."/>
            <person name="Kono I."/>
            <person name="Machita K."/>
            <person name="Maehara T."/>
            <person name="Mizuno H."/>
            <person name="Mizubayashi T."/>
            <person name="Mukai Y."/>
            <person name="Nagasaki H."/>
            <person name="Nakashima M."/>
            <person name="Nakama Y."/>
            <person name="Nakamichi Y."/>
            <person name="Nakamura M."/>
            <person name="Namiki N."/>
            <person name="Negishi M."/>
            <person name="Ohta I."/>
            <person name="Ono N."/>
            <person name="Saji S."/>
            <person name="Sakai K."/>
            <person name="Shibata M."/>
            <person name="Shimokawa T."/>
            <person name="Shomura A."/>
            <person name="Song J."/>
            <person name="Takazaki Y."/>
            <person name="Terasawa K."/>
            <person name="Tsuji K."/>
            <person name="Waki K."/>
            <person name="Yamagata H."/>
            <person name="Yamane H."/>
            <person name="Yoshiki S."/>
            <person name="Yoshihara R."/>
            <person name="Yukawa K."/>
            <person name="Zhong H."/>
            <person name="Iwama H."/>
            <person name="Endo T."/>
            <person name="Ito H."/>
            <person name="Hahn J.H."/>
            <person name="Kim H.I."/>
            <person name="Eun M.Y."/>
            <person name="Yano M."/>
            <person name="Jiang J."/>
            <person name="Gojobori T."/>
        </authorList>
    </citation>
    <scope>NUCLEOTIDE SEQUENCE</scope>
</reference>
<dbReference type="AlphaFoldDB" id="Q5Z832"/>
<proteinExistence type="predicted"/>
<evidence type="ECO:0000313" key="2">
    <source>
        <dbReference type="EMBL" id="BAD54029.1"/>
    </source>
</evidence>
<protein>
    <submittedName>
        <fullName evidence="2">Uncharacterized protein</fullName>
    </submittedName>
</protein>